<feature type="transmembrane region" description="Helical" evidence="6">
    <location>
        <begin position="53"/>
        <end position="72"/>
    </location>
</feature>
<reference evidence="7 8" key="1">
    <citation type="submission" date="2012-05" db="EMBL/GenBank/DDBJ databases">
        <authorList>
            <person name="Hilton J."/>
        </authorList>
    </citation>
    <scope>NUCLEOTIDE SEQUENCE [LARGE SCALE GENOMIC DNA]</scope>
    <source>
        <strain evidence="7 8">HH01</strain>
    </source>
</reference>
<sequence length="158" mass="17747">MTWRGSTTTMERVFASLPYLLPLVEVFKYGSFLMTQLPILGVLFLPILPLLKVYYGVRYAGLLVFFALFTLVVRSERIGHFIRFNTMQAILLDISIFLFGILMDLIRLVSIGDFAVKTLSTTVFLGIIAAAIYSVAQSLMGRYAEIPAISDAVHMQVR</sequence>
<evidence type="ECO:0000256" key="1">
    <source>
        <dbReference type="ARBA" id="ARBA00004141"/>
    </source>
</evidence>
<comment type="caution">
    <text evidence="7">The sequence shown here is derived from an EMBL/GenBank/DDBJ whole genome shotgun (WGS) entry which is preliminary data.</text>
</comment>
<dbReference type="InterPro" id="IPR005691">
    <property type="entry name" value="Tic20"/>
</dbReference>
<dbReference type="OrthoDB" id="558786at2"/>
<keyword evidence="8" id="KW-1185">Reference proteome</keyword>
<feature type="transmembrane region" description="Helical" evidence="6">
    <location>
        <begin position="84"/>
        <end position="102"/>
    </location>
</feature>
<dbReference type="GO" id="GO:0016020">
    <property type="term" value="C:membrane"/>
    <property type="evidence" value="ECO:0007669"/>
    <property type="project" value="UniProtKB-SubCell"/>
</dbReference>
<evidence type="ECO:0000313" key="7">
    <source>
        <dbReference type="EMBL" id="CCH68182.1"/>
    </source>
</evidence>
<organism evidence="7 8">
    <name type="scientific">Richelia intracellularis HH01</name>
    <dbReference type="NCBI Taxonomy" id="1165094"/>
    <lineage>
        <taxon>Bacteria</taxon>
        <taxon>Bacillati</taxon>
        <taxon>Cyanobacteriota</taxon>
        <taxon>Cyanophyceae</taxon>
        <taxon>Nostocales</taxon>
        <taxon>Nostocaceae</taxon>
        <taxon>Richelia</taxon>
    </lineage>
</organism>
<dbReference type="PANTHER" id="PTHR33510:SF5">
    <property type="entry name" value="PROTEIN TIC 20-II, CHLOROPLASTIC"/>
    <property type="match status" value="1"/>
</dbReference>
<evidence type="ECO:0000256" key="2">
    <source>
        <dbReference type="ARBA" id="ARBA00009596"/>
    </source>
</evidence>
<keyword evidence="4 6" id="KW-1133">Transmembrane helix</keyword>
<dbReference type="PANTHER" id="PTHR33510">
    <property type="entry name" value="PROTEIN TIC 20-II, CHLOROPLASTIC"/>
    <property type="match status" value="1"/>
</dbReference>
<feature type="transmembrane region" description="Helical" evidence="6">
    <location>
        <begin position="114"/>
        <end position="136"/>
    </location>
</feature>
<dbReference type="AlphaFoldDB" id="M1X0A1"/>
<gene>
    <name evidence="7" type="ORF">RINTHH_20270</name>
</gene>
<keyword evidence="3 6" id="KW-0812">Transmembrane</keyword>
<name>M1X0A1_9NOST</name>
<proteinExistence type="inferred from homology"/>
<keyword evidence="5 6" id="KW-0472">Membrane</keyword>
<dbReference type="Proteomes" id="UP000053051">
    <property type="component" value="Unassembled WGS sequence"/>
</dbReference>
<dbReference type="EMBL" id="CAIY01000081">
    <property type="protein sequence ID" value="CCH68182.1"/>
    <property type="molecule type" value="Genomic_DNA"/>
</dbReference>
<dbReference type="RefSeq" id="WP_008235623.1">
    <property type="nucleotide sequence ID" value="NZ_CAIY01000081.1"/>
</dbReference>
<evidence type="ECO:0000313" key="8">
    <source>
        <dbReference type="Proteomes" id="UP000053051"/>
    </source>
</evidence>
<comment type="similarity">
    <text evidence="2">Belongs to the Tic20 family.</text>
</comment>
<accession>M1X0A1</accession>
<reference evidence="8" key="2">
    <citation type="submission" date="2016-01" db="EMBL/GenBank/DDBJ databases">
        <title>Diatom-associated endosymboitic cyanobacterium lacks core nitrogen metabolism enzymes.</title>
        <authorList>
            <person name="Hilton J.A."/>
            <person name="Foster R.A."/>
            <person name="Tripp H.J."/>
            <person name="Carter B.J."/>
            <person name="Zehr J.P."/>
            <person name="Villareal T.A."/>
        </authorList>
    </citation>
    <scope>NUCLEOTIDE SEQUENCE [LARGE SCALE GENOMIC DNA]</scope>
    <source>
        <strain evidence="8">HH01</strain>
    </source>
</reference>
<evidence type="ECO:0000256" key="5">
    <source>
        <dbReference type="ARBA" id="ARBA00023136"/>
    </source>
</evidence>
<protein>
    <submittedName>
        <fullName evidence="7">Uncharacterized protein</fullName>
    </submittedName>
</protein>
<dbReference type="STRING" id="1165094.RINTHH_20270"/>
<evidence type="ECO:0000256" key="4">
    <source>
        <dbReference type="ARBA" id="ARBA00022989"/>
    </source>
</evidence>
<comment type="subcellular location">
    <subcellularLocation>
        <location evidence="1">Membrane</location>
        <topology evidence="1">Multi-pass membrane protein</topology>
    </subcellularLocation>
</comment>
<dbReference type="Pfam" id="PF16166">
    <property type="entry name" value="TIC20"/>
    <property type="match status" value="1"/>
</dbReference>
<evidence type="ECO:0000256" key="6">
    <source>
        <dbReference type="SAM" id="Phobius"/>
    </source>
</evidence>
<evidence type="ECO:0000256" key="3">
    <source>
        <dbReference type="ARBA" id="ARBA00022692"/>
    </source>
</evidence>